<dbReference type="InterPro" id="IPR044957">
    <property type="entry name" value="Ribosomal_bL32_bact"/>
</dbReference>
<proteinExistence type="inferred from homology"/>
<dbReference type="InterPro" id="IPR002677">
    <property type="entry name" value="Ribosomal_bL32"/>
</dbReference>
<dbReference type="PANTHER" id="PTHR35534:SF1">
    <property type="entry name" value="LARGE RIBOSOMAL SUBUNIT PROTEIN BL32"/>
    <property type="match status" value="1"/>
</dbReference>
<feature type="compositionally biased region" description="Basic residues" evidence="4">
    <location>
        <begin position="1"/>
        <end position="20"/>
    </location>
</feature>
<dbReference type="GO" id="GO:0015934">
    <property type="term" value="C:large ribosomal subunit"/>
    <property type="evidence" value="ECO:0007669"/>
    <property type="project" value="InterPro"/>
</dbReference>
<gene>
    <name evidence="5" type="ORF">MNB_SV-15-1133</name>
</gene>
<dbReference type="InterPro" id="IPR011332">
    <property type="entry name" value="Ribosomal_zn-bd"/>
</dbReference>
<keyword evidence="3" id="KW-0687">Ribonucleoprotein</keyword>
<reference evidence="5" key="1">
    <citation type="submission" date="2016-10" db="EMBL/GenBank/DDBJ databases">
        <authorList>
            <person name="de Groot N.N."/>
        </authorList>
    </citation>
    <scope>NUCLEOTIDE SEQUENCE</scope>
</reference>
<dbReference type="SUPFAM" id="SSF57829">
    <property type="entry name" value="Zn-binding ribosomal proteins"/>
    <property type="match status" value="1"/>
</dbReference>
<feature type="region of interest" description="Disordered" evidence="4">
    <location>
        <begin position="1"/>
        <end position="58"/>
    </location>
</feature>
<comment type="similarity">
    <text evidence="1">Belongs to the bacterial ribosomal protein bL32 family.</text>
</comment>
<evidence type="ECO:0000256" key="1">
    <source>
        <dbReference type="ARBA" id="ARBA00008560"/>
    </source>
</evidence>
<dbReference type="NCBIfam" id="TIGR01031">
    <property type="entry name" value="rpmF_bact"/>
    <property type="match status" value="1"/>
</dbReference>
<dbReference type="PANTHER" id="PTHR35534">
    <property type="entry name" value="50S RIBOSOMAL PROTEIN L32"/>
    <property type="match status" value="1"/>
</dbReference>
<dbReference type="AlphaFoldDB" id="A0A1W1EL30"/>
<dbReference type="GO" id="GO:0006412">
    <property type="term" value="P:translation"/>
    <property type="evidence" value="ECO:0007669"/>
    <property type="project" value="InterPro"/>
</dbReference>
<dbReference type="EMBL" id="FRYL01000041">
    <property type="protein sequence ID" value="SHO81554.1"/>
    <property type="molecule type" value="Genomic_DNA"/>
</dbReference>
<dbReference type="Pfam" id="PF01783">
    <property type="entry name" value="Ribosomal_L32p"/>
    <property type="match status" value="1"/>
</dbReference>
<dbReference type="GO" id="GO:0003735">
    <property type="term" value="F:structural constituent of ribosome"/>
    <property type="evidence" value="ECO:0007669"/>
    <property type="project" value="InterPro"/>
</dbReference>
<evidence type="ECO:0000256" key="3">
    <source>
        <dbReference type="ARBA" id="ARBA00023274"/>
    </source>
</evidence>
<evidence type="ECO:0000313" key="5">
    <source>
        <dbReference type="EMBL" id="SHO81554.1"/>
    </source>
</evidence>
<sequence length="58" mass="6978">MAVPKRRHSKTRAAKRRTHYKLTLPRPVKDEDGTWRMPHHMNMTTGEYVNHNHDDKKD</sequence>
<name>A0A1W1EL30_9ZZZZ</name>
<keyword evidence="2 5" id="KW-0689">Ribosomal protein</keyword>
<evidence type="ECO:0000256" key="2">
    <source>
        <dbReference type="ARBA" id="ARBA00022980"/>
    </source>
</evidence>
<protein>
    <submittedName>
        <fullName evidence="5">LSU ribosomal protein L32p</fullName>
    </submittedName>
</protein>
<accession>A0A1W1EL30</accession>
<evidence type="ECO:0000256" key="4">
    <source>
        <dbReference type="SAM" id="MobiDB-lite"/>
    </source>
</evidence>
<organism evidence="5">
    <name type="scientific">hydrothermal vent metagenome</name>
    <dbReference type="NCBI Taxonomy" id="652676"/>
    <lineage>
        <taxon>unclassified sequences</taxon>
        <taxon>metagenomes</taxon>
        <taxon>ecological metagenomes</taxon>
    </lineage>
</organism>
<dbReference type="HAMAP" id="MF_00340">
    <property type="entry name" value="Ribosomal_bL32"/>
    <property type="match status" value="1"/>
</dbReference>